<comment type="caution">
    <text evidence="1">The sequence shown here is derived from an EMBL/GenBank/DDBJ whole genome shotgun (WGS) entry which is preliminary data.</text>
</comment>
<reference evidence="1" key="1">
    <citation type="submission" date="2023-04" db="EMBL/GenBank/DDBJ databases">
        <title>Ambrosiozyma monospora NBRC 10751.</title>
        <authorList>
            <person name="Ichikawa N."/>
            <person name="Sato H."/>
            <person name="Tonouchi N."/>
        </authorList>
    </citation>
    <scope>NUCLEOTIDE SEQUENCE</scope>
    <source>
        <strain evidence="1">NBRC 10751</strain>
    </source>
</reference>
<accession>A0ACB5TWD4</accession>
<dbReference type="EMBL" id="BSXS01009866">
    <property type="protein sequence ID" value="GME96759.1"/>
    <property type="molecule type" value="Genomic_DNA"/>
</dbReference>
<evidence type="ECO:0000313" key="2">
    <source>
        <dbReference type="Proteomes" id="UP001165064"/>
    </source>
</evidence>
<protein>
    <submittedName>
        <fullName evidence="1">Unnamed protein product</fullName>
    </submittedName>
</protein>
<evidence type="ECO:0000313" key="1">
    <source>
        <dbReference type="EMBL" id="GME96759.1"/>
    </source>
</evidence>
<gene>
    <name evidence="1" type="ORF">Amon02_001007500</name>
</gene>
<keyword evidence="2" id="KW-1185">Reference proteome</keyword>
<name>A0ACB5TWD4_AMBMO</name>
<proteinExistence type="predicted"/>
<dbReference type="Proteomes" id="UP001165064">
    <property type="component" value="Unassembled WGS sequence"/>
</dbReference>
<organism evidence="1 2">
    <name type="scientific">Ambrosiozyma monospora</name>
    <name type="common">Yeast</name>
    <name type="synonym">Endomycopsis monosporus</name>
    <dbReference type="NCBI Taxonomy" id="43982"/>
    <lineage>
        <taxon>Eukaryota</taxon>
        <taxon>Fungi</taxon>
        <taxon>Dikarya</taxon>
        <taxon>Ascomycota</taxon>
        <taxon>Saccharomycotina</taxon>
        <taxon>Pichiomycetes</taxon>
        <taxon>Pichiales</taxon>
        <taxon>Pichiaceae</taxon>
        <taxon>Ambrosiozyma</taxon>
    </lineage>
</organism>
<sequence length="353" mass="40699">MARKSKSRSQASREPAPEEIGLDEVDQFAAEKEEILLDEAGWLNNNNNDEEDESEEEQEVMAIDDEDDENDSQEEIERIEKKLRGPVLDEEDEQYFGGDSDEEMNEEDEEEGWGASAKDYYGAEEDEDEDLKATEQEALRIQKKHLEELGMDDYMIDEAEEEWALESKEKEQDKEIQSKNVDITTLDSESQLQILQNNYPEFIPLTKESKELKSLLAELTLKKDESELVNIKISALSSYLGTIGTYFALFLSNLQSGEKFTMKDDPIMASILSAREMWRQAKNLPDKLPEIPDVESGESDAEAKELNISDDAQSDEYDDDEQQDDKSEDEQEPEEQNEELDYTTKRKILYFQN</sequence>